<sequence>MKSIYILILCNLFTFSALSQEHVISSGTSTTSTSGSISFSVGIISYKEATGSGGSSSSGSQIAFEVLSILSLTDEAKITLYPNPSNGVVQVEASNLENLTYELIDLSGRFIQKGSIDSLGSTIDLTGFDSSIYMILVRQKEKHLKTFKVIKQ</sequence>
<reference evidence="4 5" key="1">
    <citation type="submission" date="2018-06" db="EMBL/GenBank/DDBJ databases">
        <title>Genomic Encyclopedia of Archaeal and Bacterial Type Strains, Phase II (KMG-II): from individual species to whole genera.</title>
        <authorList>
            <person name="Goeker M."/>
        </authorList>
    </citation>
    <scope>NUCLEOTIDE SEQUENCE [LARGE SCALE GENOMIC DNA]</scope>
    <source>
        <strain evidence="4 5">DSM 17205</strain>
    </source>
</reference>
<feature type="chain" id="PRO_5046012054" evidence="2">
    <location>
        <begin position="20"/>
        <end position="152"/>
    </location>
</feature>
<protein>
    <submittedName>
        <fullName evidence="4">Secreted protein (Por secretion system target)</fullName>
    </submittedName>
</protein>
<dbReference type="NCBIfam" id="TIGR04183">
    <property type="entry name" value="Por_Secre_tail"/>
    <property type="match status" value="1"/>
</dbReference>
<evidence type="ECO:0000259" key="3">
    <source>
        <dbReference type="Pfam" id="PF18962"/>
    </source>
</evidence>
<organism evidence="4 5">
    <name type="scientific">Nonlabens dokdonensis</name>
    <dbReference type="NCBI Taxonomy" id="328515"/>
    <lineage>
        <taxon>Bacteria</taxon>
        <taxon>Pseudomonadati</taxon>
        <taxon>Bacteroidota</taxon>
        <taxon>Flavobacteriia</taxon>
        <taxon>Flavobacteriales</taxon>
        <taxon>Flavobacteriaceae</taxon>
        <taxon>Nonlabens</taxon>
    </lineage>
</organism>
<name>A0ABX5Q1J5_9FLAO</name>
<keyword evidence="5" id="KW-1185">Reference proteome</keyword>
<dbReference type="Proteomes" id="UP000248584">
    <property type="component" value="Unassembled WGS sequence"/>
</dbReference>
<dbReference type="RefSeq" id="WP_015361775.1">
    <property type="nucleotide sequence ID" value="NZ_QKZR01000001.1"/>
</dbReference>
<evidence type="ECO:0000256" key="2">
    <source>
        <dbReference type="SAM" id="SignalP"/>
    </source>
</evidence>
<feature type="signal peptide" evidence="2">
    <location>
        <begin position="1"/>
        <end position="19"/>
    </location>
</feature>
<comment type="caution">
    <text evidence="4">The sequence shown here is derived from an EMBL/GenBank/DDBJ whole genome shotgun (WGS) entry which is preliminary data.</text>
</comment>
<dbReference type="EMBL" id="QKZR01000001">
    <property type="protein sequence ID" value="PZX43940.1"/>
    <property type="molecule type" value="Genomic_DNA"/>
</dbReference>
<keyword evidence="1 2" id="KW-0732">Signal</keyword>
<evidence type="ECO:0000313" key="4">
    <source>
        <dbReference type="EMBL" id="PZX43940.1"/>
    </source>
</evidence>
<feature type="domain" description="Secretion system C-terminal sorting" evidence="3">
    <location>
        <begin position="80"/>
        <end position="145"/>
    </location>
</feature>
<proteinExistence type="predicted"/>
<dbReference type="Pfam" id="PF18962">
    <property type="entry name" value="Por_Secre_tail"/>
    <property type="match status" value="1"/>
</dbReference>
<evidence type="ECO:0000256" key="1">
    <source>
        <dbReference type="ARBA" id="ARBA00022729"/>
    </source>
</evidence>
<gene>
    <name evidence="4" type="ORF">LX97_00945</name>
</gene>
<evidence type="ECO:0000313" key="5">
    <source>
        <dbReference type="Proteomes" id="UP000248584"/>
    </source>
</evidence>
<dbReference type="InterPro" id="IPR026444">
    <property type="entry name" value="Secre_tail"/>
</dbReference>
<accession>A0ABX5Q1J5</accession>